<feature type="compositionally biased region" description="Polar residues" evidence="1">
    <location>
        <begin position="1"/>
        <end position="15"/>
    </location>
</feature>
<feature type="compositionally biased region" description="Low complexity" evidence="1">
    <location>
        <begin position="103"/>
        <end position="117"/>
    </location>
</feature>
<organism evidence="2 3">
    <name type="scientific">Sporothrix epigloea</name>
    <dbReference type="NCBI Taxonomy" id="1892477"/>
    <lineage>
        <taxon>Eukaryota</taxon>
        <taxon>Fungi</taxon>
        <taxon>Dikarya</taxon>
        <taxon>Ascomycota</taxon>
        <taxon>Pezizomycotina</taxon>
        <taxon>Sordariomycetes</taxon>
        <taxon>Sordariomycetidae</taxon>
        <taxon>Ophiostomatales</taxon>
        <taxon>Ophiostomataceae</taxon>
        <taxon>Sporothrix</taxon>
    </lineage>
</organism>
<name>A0ABP0DBB8_9PEZI</name>
<feature type="compositionally biased region" description="Acidic residues" evidence="1">
    <location>
        <begin position="70"/>
        <end position="81"/>
    </location>
</feature>
<sequence length="279" mass="30570">MPANGSPMTRSSTAKLRSKRKSDGLDEAESADIIMTDTAADRSAAASVQDEQPSATKRRKLPVRVKEADEQPEADEVEQEAAEDRDKESDEESDDEAPETVSTVQAAVATRKAAQKASRVADQRAADGKRKRQEKDARLKTQAEARRARDEAAAEAARREEEAAGRKAGEAKTAATVSKLLPLEYLDSDSEDEQPHKSSKAASTAAKLAASRKPAQVQKHKKRHPRDRQLGTTVYRLLSEGGPPTMAPKLGKKSQRVQQDMLVRNRLGKPVQRGFLVRR</sequence>
<feature type="region of interest" description="Disordered" evidence="1">
    <location>
        <begin position="1"/>
        <end position="266"/>
    </location>
</feature>
<feature type="compositionally biased region" description="Low complexity" evidence="1">
    <location>
        <begin position="200"/>
        <end position="213"/>
    </location>
</feature>
<evidence type="ECO:0008006" key="4">
    <source>
        <dbReference type="Google" id="ProtNLM"/>
    </source>
</evidence>
<evidence type="ECO:0000313" key="3">
    <source>
        <dbReference type="Proteomes" id="UP001642501"/>
    </source>
</evidence>
<proteinExistence type="predicted"/>
<dbReference type="Pfam" id="PF08297">
    <property type="entry name" value="U3_snoRNA_assoc"/>
    <property type="match status" value="1"/>
</dbReference>
<gene>
    <name evidence="2" type="ORF">SEPCBS57363_001619</name>
</gene>
<evidence type="ECO:0000313" key="2">
    <source>
        <dbReference type="EMBL" id="CAK7265509.1"/>
    </source>
</evidence>
<feature type="compositionally biased region" description="Low complexity" evidence="1">
    <location>
        <begin position="36"/>
        <end position="47"/>
    </location>
</feature>
<accession>A0ABP0DBB8</accession>
<reference evidence="2 3" key="1">
    <citation type="submission" date="2024-01" db="EMBL/GenBank/DDBJ databases">
        <authorList>
            <person name="Allen C."/>
            <person name="Tagirdzhanova G."/>
        </authorList>
    </citation>
    <scope>NUCLEOTIDE SEQUENCE [LARGE SCALE GENOMIC DNA]</scope>
    <source>
        <strain evidence="2 3">CBS 573.63</strain>
    </source>
</reference>
<dbReference type="Proteomes" id="UP001642501">
    <property type="component" value="Unassembled WGS sequence"/>
</dbReference>
<protein>
    <recommendedName>
        <fullName evidence="4">U3 snoRNA associated protein</fullName>
    </recommendedName>
</protein>
<dbReference type="EMBL" id="CAWUOM010000017">
    <property type="protein sequence ID" value="CAK7265509.1"/>
    <property type="molecule type" value="Genomic_DNA"/>
</dbReference>
<feature type="compositionally biased region" description="Acidic residues" evidence="1">
    <location>
        <begin position="89"/>
        <end position="98"/>
    </location>
</feature>
<dbReference type="InterPro" id="IPR013268">
    <property type="entry name" value="UTP16"/>
</dbReference>
<evidence type="ECO:0000256" key="1">
    <source>
        <dbReference type="SAM" id="MobiDB-lite"/>
    </source>
</evidence>
<comment type="caution">
    <text evidence="2">The sequence shown here is derived from an EMBL/GenBank/DDBJ whole genome shotgun (WGS) entry which is preliminary data.</text>
</comment>
<keyword evidence="3" id="KW-1185">Reference proteome</keyword>
<feature type="compositionally biased region" description="Basic and acidic residues" evidence="1">
    <location>
        <begin position="119"/>
        <end position="170"/>
    </location>
</feature>